<feature type="transmembrane region" description="Helical" evidence="1">
    <location>
        <begin position="17"/>
        <end position="38"/>
    </location>
</feature>
<keyword evidence="1" id="KW-0812">Transmembrane</keyword>
<comment type="caution">
    <text evidence="2">The sequence shown here is derived from an EMBL/GenBank/DDBJ whole genome shotgun (WGS) entry which is preliminary data.</text>
</comment>
<gene>
    <name evidence="2" type="ORF">E2F48_15055</name>
</gene>
<dbReference type="Proteomes" id="UP000295411">
    <property type="component" value="Unassembled WGS sequence"/>
</dbReference>
<reference evidence="2 3" key="1">
    <citation type="submission" date="2019-03" db="EMBL/GenBank/DDBJ databases">
        <title>Arthrobacter sp. nov., an bacterium isolated from biocrust in Mu Us Desert.</title>
        <authorList>
            <person name="Lixiong L."/>
        </authorList>
    </citation>
    <scope>NUCLEOTIDE SEQUENCE [LARGE SCALE GENOMIC DNA]</scope>
    <source>
        <strain evidence="2 3">SLN-3</strain>
    </source>
</reference>
<evidence type="ECO:0000313" key="3">
    <source>
        <dbReference type="Proteomes" id="UP000295411"/>
    </source>
</evidence>
<evidence type="ECO:0000256" key="1">
    <source>
        <dbReference type="SAM" id="Phobius"/>
    </source>
</evidence>
<accession>A0A4R5TSM2</accession>
<proteinExistence type="predicted"/>
<dbReference type="AlphaFoldDB" id="A0A4R5TSM2"/>
<keyword evidence="1" id="KW-0472">Membrane</keyword>
<keyword evidence="3" id="KW-1185">Reference proteome</keyword>
<dbReference type="EMBL" id="SMTK01000005">
    <property type="protein sequence ID" value="TDK24094.1"/>
    <property type="molecule type" value="Genomic_DNA"/>
</dbReference>
<organism evidence="2 3">
    <name type="scientific">Arthrobacter crusticola</name>
    <dbReference type="NCBI Taxonomy" id="2547960"/>
    <lineage>
        <taxon>Bacteria</taxon>
        <taxon>Bacillati</taxon>
        <taxon>Actinomycetota</taxon>
        <taxon>Actinomycetes</taxon>
        <taxon>Micrococcales</taxon>
        <taxon>Micrococcaceae</taxon>
        <taxon>Arthrobacter</taxon>
    </lineage>
</organism>
<sequence>MSDSSPQEPPGGLMEDFFLWCGYGLAMCFLLVLCFALRRRVRTGALLSRNELLGIVAILVLILACFFAWTLV</sequence>
<evidence type="ECO:0000313" key="2">
    <source>
        <dbReference type="EMBL" id="TDK24094.1"/>
    </source>
</evidence>
<feature type="transmembrane region" description="Helical" evidence="1">
    <location>
        <begin position="50"/>
        <end position="71"/>
    </location>
</feature>
<keyword evidence="1" id="KW-1133">Transmembrane helix</keyword>
<dbReference type="RefSeq" id="WP_165968790.1">
    <property type="nucleotide sequence ID" value="NZ_SMTK01000005.1"/>
</dbReference>
<protein>
    <submittedName>
        <fullName evidence="2">Uncharacterized protein</fullName>
    </submittedName>
</protein>
<name>A0A4R5TSM2_9MICC</name>